<evidence type="ECO:0000256" key="1">
    <source>
        <dbReference type="ARBA" id="ARBA00022759"/>
    </source>
</evidence>
<dbReference type="InterPro" id="IPR000222">
    <property type="entry name" value="PP2C_BS"/>
</dbReference>
<dbReference type="EMBL" id="BAABME010006144">
    <property type="protein sequence ID" value="GAA0167579.1"/>
    <property type="molecule type" value="Genomic_DNA"/>
</dbReference>
<gene>
    <name evidence="3" type="ORF">LIER_22475</name>
</gene>
<keyword evidence="4" id="KW-1185">Reference proteome</keyword>
<dbReference type="AlphaFoldDB" id="A0AAV3QU93"/>
<evidence type="ECO:0000313" key="3">
    <source>
        <dbReference type="EMBL" id="GAA0167579.1"/>
    </source>
</evidence>
<proteinExistence type="predicted"/>
<evidence type="ECO:0000256" key="2">
    <source>
        <dbReference type="SAM" id="MobiDB-lite"/>
    </source>
</evidence>
<sequence>MEDQSQVEAGQKATIVGVYDGHGGPQSSKYLCGKLLDYLLSYKPGTKDFDPKTILQDIEKQTTLEAEMTCLTHQPGRLIWEIRFCLDKRGGAFVNCNEPRQYNTYNCDNTKLKGIIFPKSTSIPPPPPPKSPPPPPPKSRSPPSNVSTSTSRIPSTSTSTSN</sequence>
<name>A0AAV3QU93_LITER</name>
<dbReference type="GO" id="GO:0003723">
    <property type="term" value="F:RNA binding"/>
    <property type="evidence" value="ECO:0007669"/>
    <property type="project" value="InterPro"/>
</dbReference>
<dbReference type="Proteomes" id="UP001454036">
    <property type="component" value="Unassembled WGS sequence"/>
</dbReference>
<reference evidence="3 4" key="1">
    <citation type="submission" date="2024-01" db="EMBL/GenBank/DDBJ databases">
        <title>The complete chloroplast genome sequence of Lithospermum erythrorhizon: insights into the phylogenetic relationship among Boraginaceae species and the maternal lineages of purple gromwells.</title>
        <authorList>
            <person name="Okada T."/>
            <person name="Watanabe K."/>
        </authorList>
    </citation>
    <scope>NUCLEOTIDE SEQUENCE [LARGE SCALE GENOMIC DNA]</scope>
</reference>
<keyword evidence="1" id="KW-0378">Hydrolase</keyword>
<dbReference type="PROSITE" id="PS01032">
    <property type="entry name" value="PPM_1"/>
    <property type="match status" value="1"/>
</dbReference>
<dbReference type="SUPFAM" id="SSF55895">
    <property type="entry name" value="Ribonuclease Rh-like"/>
    <property type="match status" value="1"/>
</dbReference>
<dbReference type="GO" id="GO:0033897">
    <property type="term" value="F:ribonuclease T2 activity"/>
    <property type="evidence" value="ECO:0007669"/>
    <property type="project" value="InterPro"/>
</dbReference>
<keyword evidence="1" id="KW-0540">Nuclease</keyword>
<evidence type="ECO:0008006" key="5">
    <source>
        <dbReference type="Google" id="ProtNLM"/>
    </source>
</evidence>
<dbReference type="GO" id="GO:0043169">
    <property type="term" value="F:cation binding"/>
    <property type="evidence" value="ECO:0007669"/>
    <property type="project" value="InterPro"/>
</dbReference>
<comment type="caution">
    <text evidence="3">The sequence shown here is derived from an EMBL/GenBank/DDBJ whole genome shotgun (WGS) entry which is preliminary data.</text>
</comment>
<dbReference type="InterPro" id="IPR036457">
    <property type="entry name" value="PPM-type-like_dom_sf"/>
</dbReference>
<organism evidence="3 4">
    <name type="scientific">Lithospermum erythrorhizon</name>
    <name type="common">Purple gromwell</name>
    <name type="synonym">Lithospermum officinale var. erythrorhizon</name>
    <dbReference type="NCBI Taxonomy" id="34254"/>
    <lineage>
        <taxon>Eukaryota</taxon>
        <taxon>Viridiplantae</taxon>
        <taxon>Streptophyta</taxon>
        <taxon>Embryophyta</taxon>
        <taxon>Tracheophyta</taxon>
        <taxon>Spermatophyta</taxon>
        <taxon>Magnoliopsida</taxon>
        <taxon>eudicotyledons</taxon>
        <taxon>Gunneridae</taxon>
        <taxon>Pentapetalae</taxon>
        <taxon>asterids</taxon>
        <taxon>lamiids</taxon>
        <taxon>Boraginales</taxon>
        <taxon>Boraginaceae</taxon>
        <taxon>Boraginoideae</taxon>
        <taxon>Lithospermeae</taxon>
        <taxon>Lithospermum</taxon>
    </lineage>
</organism>
<dbReference type="InterPro" id="IPR036430">
    <property type="entry name" value="RNase_T2-like_sf"/>
</dbReference>
<protein>
    <recommendedName>
        <fullName evidence="5">Protein-serine/threonine phosphatase</fullName>
    </recommendedName>
</protein>
<dbReference type="SUPFAM" id="SSF81606">
    <property type="entry name" value="PP2C-like"/>
    <property type="match status" value="1"/>
</dbReference>
<feature type="compositionally biased region" description="Pro residues" evidence="2">
    <location>
        <begin position="123"/>
        <end position="140"/>
    </location>
</feature>
<evidence type="ECO:0000313" key="4">
    <source>
        <dbReference type="Proteomes" id="UP001454036"/>
    </source>
</evidence>
<accession>A0AAV3QU93</accession>
<dbReference type="Gene3D" id="3.60.40.10">
    <property type="entry name" value="PPM-type phosphatase domain"/>
    <property type="match status" value="1"/>
</dbReference>
<feature type="compositionally biased region" description="Low complexity" evidence="2">
    <location>
        <begin position="141"/>
        <end position="162"/>
    </location>
</feature>
<keyword evidence="1" id="KW-0255">Endonuclease</keyword>
<feature type="region of interest" description="Disordered" evidence="2">
    <location>
        <begin position="116"/>
        <end position="162"/>
    </location>
</feature>